<organism evidence="2 3">
    <name type="scientific">Gluconacetobacter sacchari DSM 12717</name>
    <dbReference type="NCBI Taxonomy" id="1307940"/>
    <lineage>
        <taxon>Bacteria</taxon>
        <taxon>Pseudomonadati</taxon>
        <taxon>Pseudomonadota</taxon>
        <taxon>Alphaproteobacteria</taxon>
        <taxon>Acetobacterales</taxon>
        <taxon>Acetobacteraceae</taxon>
        <taxon>Gluconacetobacter</taxon>
    </lineage>
</organism>
<evidence type="ECO:0000313" key="3">
    <source>
        <dbReference type="Proteomes" id="UP001060895"/>
    </source>
</evidence>
<reference evidence="2" key="1">
    <citation type="submission" date="2013-04" db="EMBL/GenBank/DDBJ databases">
        <title>The genome sequencing project of 58 acetic acid bacteria.</title>
        <authorList>
            <person name="Okamoto-Kainuma A."/>
            <person name="Ishikawa M."/>
            <person name="Umino S."/>
            <person name="Koizumi Y."/>
            <person name="Shiwa Y."/>
            <person name="Yoshikawa H."/>
            <person name="Matsutani M."/>
            <person name="Matsushita K."/>
        </authorList>
    </citation>
    <scope>NUCLEOTIDE SEQUENCE</scope>
    <source>
        <strain evidence="2">DSM 12717</strain>
    </source>
</reference>
<evidence type="ECO:0000313" key="2">
    <source>
        <dbReference type="EMBL" id="GBQ18987.1"/>
    </source>
</evidence>
<comment type="caution">
    <text evidence="2">The sequence shown here is derived from an EMBL/GenBank/DDBJ whole genome shotgun (WGS) entry which is preliminary data.</text>
</comment>
<name>A0ABQ0P289_9PROT</name>
<dbReference type="EMBL" id="BAQP01000004">
    <property type="protein sequence ID" value="GBQ18987.1"/>
    <property type="molecule type" value="Genomic_DNA"/>
</dbReference>
<gene>
    <name evidence="2" type="ORF">AA12717_0101</name>
</gene>
<dbReference type="Proteomes" id="UP001060895">
    <property type="component" value="Unassembled WGS sequence"/>
</dbReference>
<protein>
    <recommendedName>
        <fullName evidence="4">Secreted protein</fullName>
    </recommendedName>
</protein>
<accession>A0ABQ0P289</accession>
<sequence length="129" mass="14565">MLHLHVIFLMCQARQHLPVRSRLSRHRIGMAGMDCRKTATVHALPSKNNDAPRLRAPPASIRIDYNHVSEIMTGTMKPPVFLRLYFGSATPGRTVLSQFCDRSGPRIGDAPVTDRRRHRTVTAEDPAER</sequence>
<keyword evidence="3" id="KW-1185">Reference proteome</keyword>
<feature type="region of interest" description="Disordered" evidence="1">
    <location>
        <begin position="103"/>
        <end position="129"/>
    </location>
</feature>
<proteinExistence type="predicted"/>
<evidence type="ECO:0000256" key="1">
    <source>
        <dbReference type="SAM" id="MobiDB-lite"/>
    </source>
</evidence>
<evidence type="ECO:0008006" key="4">
    <source>
        <dbReference type="Google" id="ProtNLM"/>
    </source>
</evidence>